<organism evidence="4 5">
    <name type="scientific">Candidatus Obscuribacter phosphatis</name>
    <dbReference type="NCBI Taxonomy" id="1906157"/>
    <lineage>
        <taxon>Bacteria</taxon>
        <taxon>Bacillati</taxon>
        <taxon>Candidatus Melainabacteria</taxon>
        <taxon>Candidatus Obscuribacterales</taxon>
        <taxon>Candidatus Obscuribacteraceae</taxon>
        <taxon>Candidatus Obscuribacter</taxon>
    </lineage>
</organism>
<feature type="repeat" description="TPR" evidence="3">
    <location>
        <begin position="284"/>
        <end position="317"/>
    </location>
</feature>
<dbReference type="InterPro" id="IPR051685">
    <property type="entry name" value="Ycf3/AcsC/BcsC/TPR_MFPF"/>
</dbReference>
<feature type="repeat" description="TPR" evidence="3">
    <location>
        <begin position="384"/>
        <end position="417"/>
    </location>
</feature>
<keyword evidence="2 3" id="KW-0802">TPR repeat</keyword>
<dbReference type="InterPro" id="IPR011717">
    <property type="entry name" value="TPR-4"/>
</dbReference>
<dbReference type="InterPro" id="IPR011990">
    <property type="entry name" value="TPR-like_helical_dom_sf"/>
</dbReference>
<dbReference type="Gene3D" id="1.25.40.10">
    <property type="entry name" value="Tetratricopeptide repeat domain"/>
    <property type="match status" value="4"/>
</dbReference>
<dbReference type="Pfam" id="PF14559">
    <property type="entry name" value="TPR_19"/>
    <property type="match status" value="1"/>
</dbReference>
<dbReference type="Pfam" id="PF07721">
    <property type="entry name" value="TPR_4"/>
    <property type="match status" value="1"/>
</dbReference>
<feature type="repeat" description="TPR" evidence="3">
    <location>
        <begin position="554"/>
        <end position="587"/>
    </location>
</feature>
<protein>
    <submittedName>
        <fullName evidence="4">Tetratricopeptide repeat protein</fullName>
    </submittedName>
</protein>
<name>A0A8J7P6T1_9BACT</name>
<evidence type="ECO:0000256" key="2">
    <source>
        <dbReference type="ARBA" id="ARBA00022803"/>
    </source>
</evidence>
<reference evidence="4" key="1">
    <citation type="submission" date="2021-02" db="EMBL/GenBank/DDBJ databases">
        <title>Genome-Resolved Metagenomics of a Microbial Community Performing Photosynthetic Biological Nutrient Removal.</title>
        <authorList>
            <person name="Mcdaniel E.A."/>
        </authorList>
    </citation>
    <scope>NUCLEOTIDE SEQUENCE</scope>
    <source>
        <strain evidence="4">UWPOB_OBS1</strain>
    </source>
</reference>
<dbReference type="SUPFAM" id="SSF48452">
    <property type="entry name" value="TPR-like"/>
    <property type="match status" value="3"/>
</dbReference>
<sequence length="618" mass="68383">MQTPYAQVVSDLVSQGKWEEAYSGLVQYTQQNPVAATNDPAVQFQLGVLAFNSGKLAEAERHLKTSLSIDSDNPDSHYQLGLVLLKDERPDEAVPEFREACERRTDYAVGHLHWGIALGQMGNWRGALGQFNQCLKIDANMTAAYIQGGLICFQLGQFMEAAQYFQSAVNLEPELPQPLVSLGLALSQLGNEVDAGKCFLRAWQLDGRNVTVLRHAASAMAFIGQIDDAVRLFQEAVNLGHRGLNARERALIYNDWGVALFRVGRTEEASEKLMEASDMDSTSVEPTMNLGLVCVQLAEYERAADAFEKTLVLEPDSRDLRVYLAVTLILLGQFELAIERMMEKAPDNPGQYDFWLGHAHLGAGSYDQAARHFAMVIQETPANYQAVDGLGCALLLSGNYQDAIEKFKTAISLRQDYALGHLHLSRALDQLGDANLAREHLKEAVLYDPECLVHQKEALDKMLKAANYELVEAQALKLLAATPKDADIRVSLARSYKEQNRLDEALAAVESVLAEDPTNAEARVVSGQVYLLQGRFVEADESFRIASETTDGDHSLFYAWGKTLSLLGLTELALEKYEKACELDPYDADVYDAWGNALKALGRFAEAAEVYKRAAEYL</sequence>
<feature type="repeat" description="TPR" evidence="3">
    <location>
        <begin position="142"/>
        <end position="175"/>
    </location>
</feature>
<dbReference type="Pfam" id="PF13432">
    <property type="entry name" value="TPR_16"/>
    <property type="match status" value="4"/>
</dbReference>
<dbReference type="AlphaFoldDB" id="A0A8J7P6T1"/>
<dbReference type="PROSITE" id="PS50293">
    <property type="entry name" value="TPR_REGION"/>
    <property type="match status" value="1"/>
</dbReference>
<evidence type="ECO:0000313" key="5">
    <source>
        <dbReference type="Proteomes" id="UP000664277"/>
    </source>
</evidence>
<dbReference type="SMART" id="SM00028">
    <property type="entry name" value="TPR"/>
    <property type="match status" value="13"/>
</dbReference>
<evidence type="ECO:0000256" key="1">
    <source>
        <dbReference type="ARBA" id="ARBA00022737"/>
    </source>
</evidence>
<feature type="repeat" description="TPR" evidence="3">
    <location>
        <begin position="486"/>
        <end position="519"/>
    </location>
</feature>
<accession>A0A8J7P6T1</accession>
<comment type="caution">
    <text evidence="4">The sequence shown here is derived from an EMBL/GenBank/DDBJ whole genome shotgun (WGS) entry which is preliminary data.</text>
</comment>
<dbReference type="InterPro" id="IPR019734">
    <property type="entry name" value="TPR_rpt"/>
</dbReference>
<proteinExistence type="predicted"/>
<keyword evidence="1" id="KW-0677">Repeat</keyword>
<dbReference type="EMBL" id="JAFLCK010000001">
    <property type="protein sequence ID" value="MBN8658966.1"/>
    <property type="molecule type" value="Genomic_DNA"/>
</dbReference>
<dbReference type="PANTHER" id="PTHR44943">
    <property type="entry name" value="CELLULOSE SYNTHASE OPERON PROTEIN C"/>
    <property type="match status" value="1"/>
</dbReference>
<evidence type="ECO:0000256" key="3">
    <source>
        <dbReference type="PROSITE-ProRule" id="PRU00339"/>
    </source>
</evidence>
<dbReference type="PANTHER" id="PTHR44943:SF8">
    <property type="entry name" value="TPR REPEAT-CONTAINING PROTEIN MJ0263"/>
    <property type="match status" value="1"/>
</dbReference>
<evidence type="ECO:0000313" key="4">
    <source>
        <dbReference type="EMBL" id="MBN8658966.1"/>
    </source>
</evidence>
<dbReference type="Proteomes" id="UP000664277">
    <property type="component" value="Unassembled WGS sequence"/>
</dbReference>
<gene>
    <name evidence="4" type="ORF">J0M35_01280</name>
</gene>
<dbReference type="PROSITE" id="PS50005">
    <property type="entry name" value="TPR"/>
    <property type="match status" value="5"/>
</dbReference>